<dbReference type="VEuPathDB" id="FungiDB:sr13413"/>
<evidence type="ECO:0000313" key="3">
    <source>
        <dbReference type="Proteomes" id="UP000008867"/>
    </source>
</evidence>
<feature type="compositionally biased region" description="Pro residues" evidence="1">
    <location>
        <begin position="35"/>
        <end position="48"/>
    </location>
</feature>
<evidence type="ECO:0000256" key="1">
    <source>
        <dbReference type="SAM" id="MobiDB-lite"/>
    </source>
</evidence>
<feature type="region of interest" description="Disordered" evidence="1">
    <location>
        <begin position="1"/>
        <end position="50"/>
    </location>
</feature>
<gene>
    <name evidence="2" type="ORF">sr13413</name>
</gene>
<dbReference type="AlphaFoldDB" id="E6ZZX3"/>
<dbReference type="EMBL" id="FQ311470">
    <property type="protein sequence ID" value="CBQ72803.1"/>
    <property type="molecule type" value="Genomic_DNA"/>
</dbReference>
<accession>E6ZZX3</accession>
<proteinExistence type="predicted"/>
<evidence type="ECO:0000313" key="2">
    <source>
        <dbReference type="EMBL" id="CBQ72803.1"/>
    </source>
</evidence>
<protein>
    <submittedName>
        <fullName evidence="2">Uncharacterized protein</fullName>
    </submittedName>
</protein>
<keyword evidence="3" id="KW-1185">Reference proteome</keyword>
<dbReference type="OrthoDB" id="2556693at2759"/>
<dbReference type="Proteomes" id="UP000008867">
    <property type="component" value="Chromosome 5"/>
</dbReference>
<name>E6ZZX3_SPORE</name>
<reference evidence="2 3" key="1">
    <citation type="journal article" date="2010" name="Science">
        <title>Pathogenicity determinants in smut fungi revealed by genome comparison.</title>
        <authorList>
            <person name="Schirawski J."/>
            <person name="Mannhaupt G."/>
            <person name="Muench K."/>
            <person name="Brefort T."/>
            <person name="Schipper K."/>
            <person name="Doehlemann G."/>
            <person name="Di Stasio M."/>
            <person name="Roessel N."/>
            <person name="Mendoza-Mendoza A."/>
            <person name="Pester D."/>
            <person name="Mueller O."/>
            <person name="Winterberg B."/>
            <person name="Meyer E."/>
            <person name="Ghareeb H."/>
            <person name="Wollenberg T."/>
            <person name="Muensterkoetter M."/>
            <person name="Wong P."/>
            <person name="Walter M."/>
            <person name="Stukenbrock E."/>
            <person name="Gueldener U."/>
            <person name="Kahmann R."/>
        </authorList>
    </citation>
    <scope>NUCLEOTIDE SEQUENCE [LARGE SCALE GENOMIC DNA]</scope>
    <source>
        <strain evidence="3">SRZ2</strain>
    </source>
</reference>
<sequence length="294" mass="32518">MPPASTSTHGKTEGVSPAPQVSKSHGGGEVQAEPETPPIPRGPEPPQQPTVGAIRRGWICVYKGQVPFNVFPLDYFVSKPSPWALKGFQHVFTPDPTAWSTPGYSLRPHSFSQEEKDELLISVAQAMVNCSASASVPVRPEVHFNDGNVYVSGLSEGQLVDLQQTPPVVRGKPMKLVEKGLPFIDPDVRVFNDVEAMPMSRFRASFKEAYERHYAKDLQSHGLQAAFASFYEIQGLSDELVTSGEVMLFCSGRDTGLLMLQPFFRPATKYQSNTCDLGYWHRDGRQNPDAGFRY</sequence>
<organism evidence="2 3">
    <name type="scientific">Sporisorium reilianum (strain SRZ2)</name>
    <name type="common">Maize head smut fungus</name>
    <dbReference type="NCBI Taxonomy" id="999809"/>
    <lineage>
        <taxon>Eukaryota</taxon>
        <taxon>Fungi</taxon>
        <taxon>Dikarya</taxon>
        <taxon>Basidiomycota</taxon>
        <taxon>Ustilaginomycotina</taxon>
        <taxon>Ustilaginomycetes</taxon>
        <taxon>Ustilaginales</taxon>
        <taxon>Ustilaginaceae</taxon>
        <taxon>Sporisorium</taxon>
    </lineage>
</organism>
<dbReference type="HOGENOM" id="CLU_947220_0_0_1"/>